<organism evidence="3 4">
    <name type="scientific">Plantactinospora alkalitolerans</name>
    <dbReference type="NCBI Taxonomy" id="2789879"/>
    <lineage>
        <taxon>Bacteria</taxon>
        <taxon>Bacillati</taxon>
        <taxon>Actinomycetota</taxon>
        <taxon>Actinomycetes</taxon>
        <taxon>Micromonosporales</taxon>
        <taxon>Micromonosporaceae</taxon>
        <taxon>Plantactinospora</taxon>
    </lineage>
</organism>
<keyword evidence="3" id="KW-0378">Hydrolase</keyword>
<evidence type="ECO:0000259" key="2">
    <source>
        <dbReference type="Pfam" id="PF14498"/>
    </source>
</evidence>
<evidence type="ECO:0000256" key="1">
    <source>
        <dbReference type="SAM" id="MobiDB-lite"/>
    </source>
</evidence>
<dbReference type="EMBL" id="JADPUN010000260">
    <property type="protein sequence ID" value="MBF9133200.1"/>
    <property type="molecule type" value="Genomic_DNA"/>
</dbReference>
<dbReference type="Pfam" id="PF14498">
    <property type="entry name" value="Glyco_hyd_65N_2"/>
    <property type="match status" value="1"/>
</dbReference>
<evidence type="ECO:0000313" key="3">
    <source>
        <dbReference type="EMBL" id="MBF9133200.1"/>
    </source>
</evidence>
<keyword evidence="4" id="KW-1185">Reference proteome</keyword>
<feature type="region of interest" description="Disordered" evidence="1">
    <location>
        <begin position="104"/>
        <end position="190"/>
    </location>
</feature>
<accession>A0ABS0H409</accession>
<reference evidence="3 4" key="1">
    <citation type="submission" date="2020-11" db="EMBL/GenBank/DDBJ databases">
        <title>A novel isolate from a Black sea contaminated sediment with potential to produce alkanes: Plantactinospora alkalitolerans sp. nov.</title>
        <authorList>
            <person name="Carro L."/>
            <person name="Veyisoglu A."/>
            <person name="Guven K."/>
            <person name="Schumann P."/>
            <person name="Klenk H.-P."/>
            <person name="Sahin N."/>
        </authorList>
    </citation>
    <scope>NUCLEOTIDE SEQUENCE [LARGE SCALE GENOMIC DNA]</scope>
    <source>
        <strain evidence="3 4">S1510</strain>
    </source>
</reference>
<feature type="compositionally biased region" description="Polar residues" evidence="1">
    <location>
        <begin position="107"/>
        <end position="119"/>
    </location>
</feature>
<feature type="compositionally biased region" description="Low complexity" evidence="1">
    <location>
        <begin position="144"/>
        <end position="164"/>
    </location>
</feature>
<protein>
    <submittedName>
        <fullName evidence="3">Glycoside hydrolase N-terminal domain-containing protein</fullName>
    </submittedName>
</protein>
<dbReference type="Gene3D" id="2.70.98.50">
    <property type="entry name" value="putative glycoside hydrolase family protein from bacillus halodurans"/>
    <property type="match status" value="1"/>
</dbReference>
<feature type="domain" description="Glycosyl hydrolase family 95 N-terminal" evidence="2">
    <location>
        <begin position="63"/>
        <end position="89"/>
    </location>
</feature>
<proteinExistence type="predicted"/>
<dbReference type="GO" id="GO:0016787">
    <property type="term" value="F:hydrolase activity"/>
    <property type="evidence" value="ECO:0007669"/>
    <property type="project" value="UniProtKB-KW"/>
</dbReference>
<comment type="caution">
    <text evidence="3">The sequence shown here is derived from an EMBL/GenBank/DDBJ whole genome shotgun (WGS) entry which is preliminary data.</text>
</comment>
<name>A0ABS0H409_9ACTN</name>
<sequence>MSEEHTGSGVVRVATVQAVTAVPGASGRKGLIQRTVRLMIEEVVPDGAGTCHPPGRVGDALTLWYDEPAVDWQTQALPIGNGALGAMVAPSRAGSLPANLQGVWRQPESSAATPRSVGSSGARWSGWIPASGSAPGTAPGVEGRPGQPGRPAPARVAPVRPASGGADLRAQGPRAGGRREDLAERARRRRHRLIDTRWSGGAATEIAVAAGRDGAVTLRSRWSGSAAPVGA</sequence>
<dbReference type="InterPro" id="IPR027414">
    <property type="entry name" value="GH95_N_dom"/>
</dbReference>
<gene>
    <name evidence="3" type="ORF">I0C86_30185</name>
</gene>
<evidence type="ECO:0000313" key="4">
    <source>
        <dbReference type="Proteomes" id="UP000638560"/>
    </source>
</evidence>
<dbReference type="Proteomes" id="UP000638560">
    <property type="component" value="Unassembled WGS sequence"/>
</dbReference>